<keyword evidence="4" id="KW-0812">Transmembrane</keyword>
<evidence type="ECO:0000256" key="1">
    <source>
        <dbReference type="PROSITE-ProRule" id="PRU00339"/>
    </source>
</evidence>
<dbReference type="RefSeq" id="WP_183410278.1">
    <property type="nucleotide sequence ID" value="NZ_JACHWY010000002.1"/>
</dbReference>
<dbReference type="SUPFAM" id="SSF48452">
    <property type="entry name" value="TPR-like"/>
    <property type="match status" value="1"/>
</dbReference>
<sequence length="514" mass="56645">MSQNSSSDDAGERITPVAHQPPQSVVAEPTAASPERPFFWVAVSLIVLLLCLVILWLPSQLNQRESAVTAAAGGQGSAQSSAEQTPEESPDTAPSARVSEADAEAVLAKRQTAQRIADALQLRRAELEKLSVERWAPADYQQIEVNAERAVNYFENREFEAAATYWGKALEQANTLLGQVEAVLKTAIIDGYQALEKLNSEEAVKAFDLALAIHPENPLAQTGMRRAKNLPQILTLLSAAENHERSDQLDQAMMLYREVLKLDPQSPVAREGVVRVGEAMQDWEFRITLSTAQQALADGDLDAAEREFRKADKLKPNDAVVKEGLAEVRAERLQRRIAALKAKAEQAEAKENWSVAVSAYKTVTELDGTLGFAQSGLARSQTRLELDQRLQILVEQPQRLYSQEVLASAWYTLQDAKKIDKPGLRLQSQMDAVDAAIARARQPVTVQLNSDSSTDVVVYKVGEMGMFDQKTLRLTPGDYTVVGRREGYRDVRTTLSVRPDVGAVSLDIRCTEKI</sequence>
<proteinExistence type="predicted"/>
<dbReference type="AlphaFoldDB" id="A0A7W4W4U4"/>
<feature type="transmembrane region" description="Helical" evidence="4">
    <location>
        <begin position="38"/>
        <end position="57"/>
    </location>
</feature>
<organism evidence="5 6">
    <name type="scientific">Litorivivens lipolytica</name>
    <dbReference type="NCBI Taxonomy" id="1524264"/>
    <lineage>
        <taxon>Bacteria</taxon>
        <taxon>Pseudomonadati</taxon>
        <taxon>Pseudomonadota</taxon>
        <taxon>Gammaproteobacteria</taxon>
        <taxon>Litorivivens</taxon>
    </lineage>
</organism>
<evidence type="ECO:0000256" key="4">
    <source>
        <dbReference type="SAM" id="Phobius"/>
    </source>
</evidence>
<protein>
    <submittedName>
        <fullName evidence="5">Tetratricopeptide (TPR) repeat protein</fullName>
    </submittedName>
</protein>
<feature type="region of interest" description="Disordered" evidence="3">
    <location>
        <begin position="72"/>
        <end position="101"/>
    </location>
</feature>
<dbReference type="Gene3D" id="1.25.40.10">
    <property type="entry name" value="Tetratricopeptide repeat domain"/>
    <property type="match status" value="2"/>
</dbReference>
<feature type="repeat" description="TPR" evidence="1">
    <location>
        <begin position="233"/>
        <end position="266"/>
    </location>
</feature>
<gene>
    <name evidence="5" type="ORF">FHR99_001762</name>
</gene>
<keyword evidence="4" id="KW-0472">Membrane</keyword>
<keyword evidence="1" id="KW-0802">TPR repeat</keyword>
<comment type="caution">
    <text evidence="5">The sequence shown here is derived from an EMBL/GenBank/DDBJ whole genome shotgun (WGS) entry which is preliminary data.</text>
</comment>
<dbReference type="PROSITE" id="PS50005">
    <property type="entry name" value="TPR"/>
    <property type="match status" value="1"/>
</dbReference>
<dbReference type="PANTHER" id="PTHR12558:SF13">
    <property type="entry name" value="CELL DIVISION CYCLE PROTEIN 27 HOMOLOG"/>
    <property type="match status" value="1"/>
</dbReference>
<dbReference type="InterPro" id="IPR019734">
    <property type="entry name" value="TPR_rpt"/>
</dbReference>
<dbReference type="EMBL" id="JACHWY010000002">
    <property type="protein sequence ID" value="MBB3047496.1"/>
    <property type="molecule type" value="Genomic_DNA"/>
</dbReference>
<evidence type="ECO:0000313" key="6">
    <source>
        <dbReference type="Proteomes" id="UP000537130"/>
    </source>
</evidence>
<keyword evidence="2" id="KW-0175">Coiled coil</keyword>
<feature type="region of interest" description="Disordered" evidence="3">
    <location>
        <begin position="1"/>
        <end position="30"/>
    </location>
</feature>
<accession>A0A7W4W4U4</accession>
<dbReference type="Proteomes" id="UP000537130">
    <property type="component" value="Unassembled WGS sequence"/>
</dbReference>
<keyword evidence="6" id="KW-1185">Reference proteome</keyword>
<evidence type="ECO:0000256" key="2">
    <source>
        <dbReference type="SAM" id="Coils"/>
    </source>
</evidence>
<reference evidence="5 6" key="1">
    <citation type="submission" date="2020-08" db="EMBL/GenBank/DDBJ databases">
        <title>Genomic Encyclopedia of Type Strains, Phase III (KMG-III): the genomes of soil and plant-associated and newly described type strains.</title>
        <authorList>
            <person name="Whitman W."/>
        </authorList>
    </citation>
    <scope>NUCLEOTIDE SEQUENCE [LARGE SCALE GENOMIC DNA]</scope>
    <source>
        <strain evidence="5 6">CECT 8654</strain>
    </source>
</reference>
<evidence type="ECO:0000256" key="3">
    <source>
        <dbReference type="SAM" id="MobiDB-lite"/>
    </source>
</evidence>
<dbReference type="InterPro" id="IPR011990">
    <property type="entry name" value="TPR-like_helical_dom_sf"/>
</dbReference>
<dbReference type="SMART" id="SM00028">
    <property type="entry name" value="TPR"/>
    <property type="match status" value="5"/>
</dbReference>
<dbReference type="PANTHER" id="PTHR12558">
    <property type="entry name" value="CELL DIVISION CYCLE 16,23,27"/>
    <property type="match status" value="1"/>
</dbReference>
<keyword evidence="4" id="KW-1133">Transmembrane helix</keyword>
<name>A0A7W4W4U4_9GAMM</name>
<feature type="coiled-coil region" evidence="2">
    <location>
        <begin position="323"/>
        <end position="350"/>
    </location>
</feature>
<evidence type="ECO:0000313" key="5">
    <source>
        <dbReference type="EMBL" id="MBB3047496.1"/>
    </source>
</evidence>